<dbReference type="AlphaFoldDB" id="A0A8J3XPR8"/>
<dbReference type="Proteomes" id="UP000644610">
    <property type="component" value="Unassembled WGS sequence"/>
</dbReference>
<proteinExistence type="predicted"/>
<comment type="caution">
    <text evidence="1">The sequence shown here is derived from an EMBL/GenBank/DDBJ whole genome shotgun (WGS) entry which is preliminary data.</text>
</comment>
<name>A0A8J3XPR8_9ACTN</name>
<gene>
    <name evidence="1" type="ORF">Psi02_63960</name>
</gene>
<keyword evidence="2" id="KW-1185">Reference proteome</keyword>
<protein>
    <submittedName>
        <fullName evidence="1">Uncharacterized protein</fullName>
    </submittedName>
</protein>
<evidence type="ECO:0000313" key="2">
    <source>
        <dbReference type="Proteomes" id="UP000644610"/>
    </source>
</evidence>
<sequence length="67" mass="8034">MPRTDRIRVRRHTCDCQPIVYELCQAGGLLFVRRLYRSDEVLIQESEWLRAPDAEQLWMKILSGQMR</sequence>
<dbReference type="EMBL" id="BOOQ01000047">
    <property type="protein sequence ID" value="GII49972.1"/>
    <property type="molecule type" value="Genomic_DNA"/>
</dbReference>
<reference evidence="1" key="1">
    <citation type="submission" date="2021-01" db="EMBL/GenBank/DDBJ databases">
        <title>Whole genome shotgun sequence of Planotetraspora silvatica NBRC 100141.</title>
        <authorList>
            <person name="Komaki H."/>
            <person name="Tamura T."/>
        </authorList>
    </citation>
    <scope>NUCLEOTIDE SEQUENCE</scope>
    <source>
        <strain evidence="1">NBRC 100141</strain>
    </source>
</reference>
<organism evidence="1 2">
    <name type="scientific">Planotetraspora silvatica</name>
    <dbReference type="NCBI Taxonomy" id="234614"/>
    <lineage>
        <taxon>Bacteria</taxon>
        <taxon>Bacillati</taxon>
        <taxon>Actinomycetota</taxon>
        <taxon>Actinomycetes</taxon>
        <taxon>Streptosporangiales</taxon>
        <taxon>Streptosporangiaceae</taxon>
        <taxon>Planotetraspora</taxon>
    </lineage>
</organism>
<accession>A0A8J3XPR8</accession>
<evidence type="ECO:0000313" key="1">
    <source>
        <dbReference type="EMBL" id="GII49972.1"/>
    </source>
</evidence>